<reference evidence="2" key="1">
    <citation type="submission" date="2021-01" db="EMBL/GenBank/DDBJ databases">
        <authorList>
            <consortium name="Genoscope - CEA"/>
            <person name="William W."/>
        </authorList>
    </citation>
    <scope>NUCLEOTIDE SEQUENCE</scope>
</reference>
<dbReference type="Proteomes" id="UP000692954">
    <property type="component" value="Unassembled WGS sequence"/>
</dbReference>
<organism evidence="2 3">
    <name type="scientific">Paramecium sonneborni</name>
    <dbReference type="NCBI Taxonomy" id="65129"/>
    <lineage>
        <taxon>Eukaryota</taxon>
        <taxon>Sar</taxon>
        <taxon>Alveolata</taxon>
        <taxon>Ciliophora</taxon>
        <taxon>Intramacronucleata</taxon>
        <taxon>Oligohymenophorea</taxon>
        <taxon>Peniculida</taxon>
        <taxon>Parameciidae</taxon>
        <taxon>Paramecium</taxon>
    </lineage>
</organism>
<gene>
    <name evidence="2" type="ORF">PSON_ATCC_30995.1.T1360031</name>
</gene>
<keyword evidence="1" id="KW-0175">Coiled coil</keyword>
<accession>A0A8S1R4P1</accession>
<sequence>MSQPLRYDQIISLKPSEMDYMFEISDGHIKIKAQIFEIKTNKVASGTLFFQSLFQIYPQSQTSKIDQALKLERELQKEKYQKESMKLNKIKEMEQKVFQEYKQNIETAEKTKDQTFTMAQPVQFLLYISFSYFSFFKYRGR</sequence>
<comment type="caution">
    <text evidence="2">The sequence shown here is derived from an EMBL/GenBank/DDBJ whole genome shotgun (WGS) entry which is preliminary data.</text>
</comment>
<dbReference type="EMBL" id="CAJJDN010000136">
    <property type="protein sequence ID" value="CAD8122042.1"/>
    <property type="molecule type" value="Genomic_DNA"/>
</dbReference>
<name>A0A8S1R4P1_9CILI</name>
<protein>
    <submittedName>
        <fullName evidence="2">Uncharacterized protein</fullName>
    </submittedName>
</protein>
<evidence type="ECO:0000256" key="1">
    <source>
        <dbReference type="SAM" id="Coils"/>
    </source>
</evidence>
<dbReference type="AlphaFoldDB" id="A0A8S1R4P1"/>
<evidence type="ECO:0000313" key="3">
    <source>
        <dbReference type="Proteomes" id="UP000692954"/>
    </source>
</evidence>
<proteinExistence type="predicted"/>
<feature type="coiled-coil region" evidence="1">
    <location>
        <begin position="68"/>
        <end position="111"/>
    </location>
</feature>
<keyword evidence="3" id="KW-1185">Reference proteome</keyword>
<evidence type="ECO:0000313" key="2">
    <source>
        <dbReference type="EMBL" id="CAD8122042.1"/>
    </source>
</evidence>